<sequence>MVHLEAITKDNFFPVLELKRPEGEDFVPDNALSMAEAWLYRNDGTSEPRAMYDDDKLVGFVMTHDAADKPVRDIWRILIPEEFANKGYGSQALRILIDEATADKSIEQLKISYMPGNDRAEHVYRKAGFVPNGEKDGEEIVMEYAF</sequence>
<dbReference type="InterPro" id="IPR016181">
    <property type="entry name" value="Acyl_CoA_acyltransferase"/>
</dbReference>
<evidence type="ECO:0000259" key="1">
    <source>
        <dbReference type="PROSITE" id="PS51186"/>
    </source>
</evidence>
<dbReference type="EMBL" id="AP026798">
    <property type="protein sequence ID" value="BDR52106.1"/>
    <property type="molecule type" value="Genomic_DNA"/>
</dbReference>
<evidence type="ECO:0000313" key="2">
    <source>
        <dbReference type="EMBL" id="BDR52106.1"/>
    </source>
</evidence>
<evidence type="ECO:0000313" key="3">
    <source>
        <dbReference type="Proteomes" id="UP001321766"/>
    </source>
</evidence>
<accession>A0ABN6S775</accession>
<dbReference type="CDD" id="cd04301">
    <property type="entry name" value="NAT_SF"/>
    <property type="match status" value="1"/>
</dbReference>
<dbReference type="SUPFAM" id="SSF55729">
    <property type="entry name" value="Acyl-CoA N-acyltransferases (Nat)"/>
    <property type="match status" value="1"/>
</dbReference>
<dbReference type="Gene3D" id="3.40.630.30">
    <property type="match status" value="1"/>
</dbReference>
<dbReference type="Pfam" id="PF00583">
    <property type="entry name" value="Acetyltransf_1"/>
    <property type="match status" value="1"/>
</dbReference>
<feature type="domain" description="N-acetyltransferase" evidence="1">
    <location>
        <begin position="2"/>
        <end position="146"/>
    </location>
</feature>
<dbReference type="Proteomes" id="UP001321766">
    <property type="component" value="Chromosome"/>
</dbReference>
<keyword evidence="3" id="KW-1185">Reference proteome</keyword>
<dbReference type="InterPro" id="IPR000182">
    <property type="entry name" value="GNAT_dom"/>
</dbReference>
<dbReference type="PROSITE" id="PS51186">
    <property type="entry name" value="GNAT"/>
    <property type="match status" value="1"/>
</dbReference>
<organism evidence="2 3">
    <name type="scientific">Bombiscardovia nodaiensis</name>
    <dbReference type="NCBI Taxonomy" id="2932181"/>
    <lineage>
        <taxon>Bacteria</taxon>
        <taxon>Bacillati</taxon>
        <taxon>Actinomycetota</taxon>
        <taxon>Actinomycetes</taxon>
        <taxon>Bifidobacteriales</taxon>
        <taxon>Bifidobacteriaceae</taxon>
        <taxon>Bombiscardovia</taxon>
    </lineage>
</organism>
<protein>
    <submittedName>
        <fullName evidence="2">N-acetyltransferase</fullName>
    </submittedName>
</protein>
<gene>
    <name evidence="2" type="ORF">KIM372_00130</name>
</gene>
<name>A0ABN6S775_9BIFI</name>
<reference evidence="2 3" key="1">
    <citation type="journal article" date="2023" name="Microbiol. Spectr.">
        <title>Symbiosis of Carpenter Bees with Uncharacterized Lactic Acid Bacteria Showing NAD Auxotrophy.</title>
        <authorList>
            <person name="Kawasaki S."/>
            <person name="Ozawa K."/>
            <person name="Mori T."/>
            <person name="Yamamoto A."/>
            <person name="Ito M."/>
            <person name="Ohkuma M."/>
            <person name="Sakamoto M."/>
            <person name="Matsutani M."/>
        </authorList>
    </citation>
    <scope>NUCLEOTIDE SEQUENCE [LARGE SCALE GENOMIC DNA]</scope>
    <source>
        <strain evidence="2 3">Kim37-2</strain>
    </source>
</reference>
<proteinExistence type="predicted"/>